<sequence>MSATNENINLLDDHRFIQPTASDSRSPCPALNTLANHGFLPRDGKNISALQLIRAQRTIYNISLPLASILAVGGILFCGHFPGKLDLQELAKHGRIEHDASLVHSDASSGDTITVDHSLLEELLRDSTDGRGLSLQDFAKARVRRQQHLPGRKLDGIHEKFACGESVLAHAVFCGGDAVHGEAPLDQLRVWLGRERLPEGWVGPQESFGILGASKGIQAIQAMIVDLQNKRD</sequence>
<dbReference type="GO" id="GO:0046872">
    <property type="term" value="F:metal ion binding"/>
    <property type="evidence" value="ECO:0007669"/>
    <property type="project" value="UniProtKB-KW"/>
</dbReference>
<keyword evidence="2" id="KW-0575">Peroxidase</keyword>
<dbReference type="InterPro" id="IPR000028">
    <property type="entry name" value="Chloroperoxidase"/>
</dbReference>
<dbReference type="PANTHER" id="PTHR33577:SF9">
    <property type="entry name" value="PEROXIDASE STCC"/>
    <property type="match status" value="1"/>
</dbReference>
<feature type="domain" description="Heme haloperoxidase family profile" evidence="8">
    <location>
        <begin position="12"/>
        <end position="219"/>
    </location>
</feature>
<dbReference type="AlphaFoldDB" id="A0A067LYR3"/>
<comment type="cofactor">
    <cofactor evidence="1">
        <name>heme b</name>
        <dbReference type="ChEBI" id="CHEBI:60344"/>
    </cofactor>
</comment>
<evidence type="ECO:0000259" key="8">
    <source>
        <dbReference type="PROSITE" id="PS51405"/>
    </source>
</evidence>
<evidence type="ECO:0000256" key="6">
    <source>
        <dbReference type="ARBA" id="ARBA00023004"/>
    </source>
</evidence>
<dbReference type="InParanoid" id="A0A067LYR3"/>
<dbReference type="HOGENOM" id="CLU_050230_7_0_1"/>
<dbReference type="STRING" id="930990.A0A067LYR3"/>
<keyword evidence="6" id="KW-0408">Iron</keyword>
<dbReference type="Proteomes" id="UP000027195">
    <property type="component" value="Unassembled WGS sequence"/>
</dbReference>
<dbReference type="Pfam" id="PF01328">
    <property type="entry name" value="Peroxidase_2"/>
    <property type="match status" value="1"/>
</dbReference>
<dbReference type="PANTHER" id="PTHR33577">
    <property type="entry name" value="STERIGMATOCYSTIN BIOSYNTHESIS PEROXIDASE STCC-RELATED"/>
    <property type="match status" value="1"/>
</dbReference>
<dbReference type="Gene3D" id="1.10.489.10">
    <property type="entry name" value="Chloroperoxidase-like"/>
    <property type="match status" value="1"/>
</dbReference>
<dbReference type="GO" id="GO:0004601">
    <property type="term" value="F:peroxidase activity"/>
    <property type="evidence" value="ECO:0007669"/>
    <property type="project" value="UniProtKB-KW"/>
</dbReference>
<dbReference type="EMBL" id="KL198089">
    <property type="protein sequence ID" value="KDQ08568.1"/>
    <property type="molecule type" value="Genomic_DNA"/>
</dbReference>
<evidence type="ECO:0000256" key="3">
    <source>
        <dbReference type="ARBA" id="ARBA00022617"/>
    </source>
</evidence>
<keyword evidence="5" id="KW-0560">Oxidoreductase</keyword>
<dbReference type="SUPFAM" id="SSF47571">
    <property type="entry name" value="Cloroperoxidase"/>
    <property type="match status" value="1"/>
</dbReference>
<keyword evidence="3" id="KW-0349">Heme</keyword>
<protein>
    <recommendedName>
        <fullName evidence="8">Heme haloperoxidase family profile domain-containing protein</fullName>
    </recommendedName>
</protein>
<name>A0A067LYR3_BOTB1</name>
<proteinExistence type="inferred from homology"/>
<comment type="similarity">
    <text evidence="7">Belongs to the chloroperoxidase family.</text>
</comment>
<accession>A0A067LYR3</accession>
<evidence type="ECO:0000313" key="10">
    <source>
        <dbReference type="Proteomes" id="UP000027195"/>
    </source>
</evidence>
<reference evidence="10" key="1">
    <citation type="journal article" date="2014" name="Proc. Natl. Acad. Sci. U.S.A.">
        <title>Extensive sampling of basidiomycete genomes demonstrates inadequacy of the white-rot/brown-rot paradigm for wood decay fungi.</title>
        <authorList>
            <person name="Riley R."/>
            <person name="Salamov A.A."/>
            <person name="Brown D.W."/>
            <person name="Nagy L.G."/>
            <person name="Floudas D."/>
            <person name="Held B.W."/>
            <person name="Levasseur A."/>
            <person name="Lombard V."/>
            <person name="Morin E."/>
            <person name="Otillar R."/>
            <person name="Lindquist E.A."/>
            <person name="Sun H."/>
            <person name="LaButti K.M."/>
            <person name="Schmutz J."/>
            <person name="Jabbour D."/>
            <person name="Luo H."/>
            <person name="Baker S.E."/>
            <person name="Pisabarro A.G."/>
            <person name="Walton J.D."/>
            <person name="Blanchette R.A."/>
            <person name="Henrissat B."/>
            <person name="Martin F."/>
            <person name="Cullen D."/>
            <person name="Hibbett D.S."/>
            <person name="Grigoriev I.V."/>
        </authorList>
    </citation>
    <scope>NUCLEOTIDE SEQUENCE [LARGE SCALE GENOMIC DNA]</scope>
    <source>
        <strain evidence="10">FD-172 SS1</strain>
    </source>
</reference>
<dbReference type="PROSITE" id="PS51405">
    <property type="entry name" value="HEME_HALOPEROXIDASE"/>
    <property type="match status" value="1"/>
</dbReference>
<evidence type="ECO:0000256" key="4">
    <source>
        <dbReference type="ARBA" id="ARBA00022723"/>
    </source>
</evidence>
<organism evidence="9 10">
    <name type="scientific">Botryobasidium botryosum (strain FD-172 SS1)</name>
    <dbReference type="NCBI Taxonomy" id="930990"/>
    <lineage>
        <taxon>Eukaryota</taxon>
        <taxon>Fungi</taxon>
        <taxon>Dikarya</taxon>
        <taxon>Basidiomycota</taxon>
        <taxon>Agaricomycotina</taxon>
        <taxon>Agaricomycetes</taxon>
        <taxon>Cantharellales</taxon>
        <taxon>Botryobasidiaceae</taxon>
        <taxon>Botryobasidium</taxon>
    </lineage>
</organism>
<evidence type="ECO:0000256" key="1">
    <source>
        <dbReference type="ARBA" id="ARBA00001970"/>
    </source>
</evidence>
<evidence type="ECO:0000313" key="9">
    <source>
        <dbReference type="EMBL" id="KDQ08568.1"/>
    </source>
</evidence>
<evidence type="ECO:0000256" key="5">
    <source>
        <dbReference type="ARBA" id="ARBA00023002"/>
    </source>
</evidence>
<evidence type="ECO:0000256" key="7">
    <source>
        <dbReference type="ARBA" id="ARBA00025795"/>
    </source>
</evidence>
<dbReference type="OrthoDB" id="407298at2759"/>
<keyword evidence="10" id="KW-1185">Reference proteome</keyword>
<evidence type="ECO:0000256" key="2">
    <source>
        <dbReference type="ARBA" id="ARBA00022559"/>
    </source>
</evidence>
<gene>
    <name evidence="9" type="ORF">BOTBODRAFT_138825</name>
</gene>
<keyword evidence="4" id="KW-0479">Metal-binding</keyword>
<dbReference type="InterPro" id="IPR036851">
    <property type="entry name" value="Chloroperoxidase-like_sf"/>
</dbReference>